<dbReference type="GO" id="GO:0032259">
    <property type="term" value="P:methylation"/>
    <property type="evidence" value="ECO:0007669"/>
    <property type="project" value="UniProtKB-KW"/>
</dbReference>
<accession>A0ABU8TQT0</accession>
<reference evidence="2 3" key="1">
    <citation type="submission" date="2024-02" db="EMBL/GenBank/DDBJ databases">
        <title>Roseibium algae sp. nov., isolated from marine alga (Grateloupia sp.), showing potential in myo-inositol conversion.</title>
        <authorList>
            <person name="Wang Y."/>
        </authorList>
    </citation>
    <scope>NUCLEOTIDE SEQUENCE [LARGE SCALE GENOMIC DNA]</scope>
    <source>
        <strain evidence="2 3">H3510</strain>
    </source>
</reference>
<name>A0ABU8TQT0_9HYPH</name>
<keyword evidence="2" id="KW-0808">Transferase</keyword>
<dbReference type="InterPro" id="IPR029063">
    <property type="entry name" value="SAM-dependent_MTases_sf"/>
</dbReference>
<keyword evidence="3" id="KW-1185">Reference proteome</keyword>
<comment type="caution">
    <text evidence="2">The sequence shown here is derived from an EMBL/GenBank/DDBJ whole genome shotgun (WGS) entry which is preliminary data.</text>
</comment>
<evidence type="ECO:0000313" key="2">
    <source>
        <dbReference type="EMBL" id="MEJ8476531.1"/>
    </source>
</evidence>
<evidence type="ECO:0000313" key="3">
    <source>
        <dbReference type="Proteomes" id="UP001385499"/>
    </source>
</evidence>
<evidence type="ECO:0000259" key="1">
    <source>
        <dbReference type="Pfam" id="PF13649"/>
    </source>
</evidence>
<sequence>MTGFSAEWLDLREPVDLAARNDQVEHTFFSALPQTGPVRILDLASGAGSTVAALSHKLNRNQTWLLTDNDHKLLDVANSRFGSFQGLQVQSEILDLSREMKTLSFDSFDAITTSAFLDLVTEEFLANLVEQVVASQKPFLASLSYDGRAICAPADPLDDTVRQAMNMHQQTDKGFGAALGPRAWSVAASLFRLAGYDVMTGASDWTPTADSQPFLKLLLEGWGQAASEVGVNAAELDRWRSRRLSEISDQSLSVCVGHQDLVALPR</sequence>
<gene>
    <name evidence="2" type="ORF">V6575_20770</name>
</gene>
<dbReference type="SUPFAM" id="SSF53335">
    <property type="entry name" value="S-adenosyl-L-methionine-dependent methyltransferases"/>
    <property type="match status" value="1"/>
</dbReference>
<keyword evidence="2" id="KW-0489">Methyltransferase</keyword>
<dbReference type="Proteomes" id="UP001385499">
    <property type="component" value="Unassembled WGS sequence"/>
</dbReference>
<proteinExistence type="predicted"/>
<dbReference type="GO" id="GO:0008168">
    <property type="term" value="F:methyltransferase activity"/>
    <property type="evidence" value="ECO:0007669"/>
    <property type="project" value="UniProtKB-KW"/>
</dbReference>
<dbReference type="Pfam" id="PF13649">
    <property type="entry name" value="Methyltransf_25"/>
    <property type="match status" value="1"/>
</dbReference>
<dbReference type="EMBL" id="JBAKIA010000020">
    <property type="protein sequence ID" value="MEJ8476531.1"/>
    <property type="molecule type" value="Genomic_DNA"/>
</dbReference>
<protein>
    <submittedName>
        <fullName evidence="2">Class I SAM-dependent methyltransferase</fullName>
        <ecNumber evidence="2">2.1.-.-</ecNumber>
    </submittedName>
</protein>
<dbReference type="RefSeq" id="WP_340277121.1">
    <property type="nucleotide sequence ID" value="NZ_JBAKIA010000020.1"/>
</dbReference>
<organism evidence="2 3">
    <name type="scientific">Roseibium algae</name>
    <dbReference type="NCBI Taxonomy" id="3123038"/>
    <lineage>
        <taxon>Bacteria</taxon>
        <taxon>Pseudomonadati</taxon>
        <taxon>Pseudomonadota</taxon>
        <taxon>Alphaproteobacteria</taxon>
        <taxon>Hyphomicrobiales</taxon>
        <taxon>Stappiaceae</taxon>
        <taxon>Roseibium</taxon>
    </lineage>
</organism>
<feature type="domain" description="Methyltransferase" evidence="1">
    <location>
        <begin position="40"/>
        <end position="135"/>
    </location>
</feature>
<dbReference type="Gene3D" id="3.40.50.150">
    <property type="entry name" value="Vaccinia Virus protein VP39"/>
    <property type="match status" value="1"/>
</dbReference>
<dbReference type="EC" id="2.1.-.-" evidence="2"/>
<dbReference type="InterPro" id="IPR041698">
    <property type="entry name" value="Methyltransf_25"/>
</dbReference>